<proteinExistence type="predicted"/>
<dbReference type="AlphaFoldDB" id="A0A7L4PB23"/>
<dbReference type="SUPFAM" id="SSF159659">
    <property type="entry name" value="Cgl1923-like"/>
    <property type="match status" value="1"/>
</dbReference>
<dbReference type="InterPro" id="IPR019151">
    <property type="entry name" value="Proteasome_assmbl_chaperone_2"/>
</dbReference>
<dbReference type="RefSeq" id="WP_011899559.1">
    <property type="nucleotide sequence ID" value="NZ_JAAVJF010000003.1"/>
</dbReference>
<evidence type="ECO:0000313" key="2">
    <source>
        <dbReference type="EMBL" id="NYR15637.1"/>
    </source>
</evidence>
<keyword evidence="2" id="KW-0647">Proteasome</keyword>
<dbReference type="InterPro" id="IPR038389">
    <property type="entry name" value="PSMG2_sf"/>
</dbReference>
<keyword evidence="3" id="KW-1185">Reference proteome</keyword>
<dbReference type="Pfam" id="PF09754">
    <property type="entry name" value="PAC2"/>
    <property type="match status" value="1"/>
</dbReference>
<evidence type="ECO:0000256" key="1">
    <source>
        <dbReference type="SAM" id="Coils"/>
    </source>
</evidence>
<dbReference type="GO" id="GO:0000502">
    <property type="term" value="C:proteasome complex"/>
    <property type="evidence" value="ECO:0007669"/>
    <property type="project" value="UniProtKB-KW"/>
</dbReference>
<organism evidence="2 3">
    <name type="scientific">Pyrobaculum arsenaticum</name>
    <dbReference type="NCBI Taxonomy" id="121277"/>
    <lineage>
        <taxon>Archaea</taxon>
        <taxon>Thermoproteota</taxon>
        <taxon>Thermoprotei</taxon>
        <taxon>Thermoproteales</taxon>
        <taxon>Thermoproteaceae</taxon>
        <taxon>Pyrobaculum</taxon>
    </lineage>
</organism>
<feature type="coiled-coil region" evidence="1">
    <location>
        <begin position="203"/>
        <end position="234"/>
    </location>
</feature>
<gene>
    <name evidence="2" type="ORF">HC235_06750</name>
</gene>
<keyword evidence="1" id="KW-0175">Coiled coil</keyword>
<dbReference type="GeneID" id="5054708"/>
<accession>A0A7L4PB23</accession>
<dbReference type="EMBL" id="JAAVJF010000003">
    <property type="protein sequence ID" value="NYR15637.1"/>
    <property type="molecule type" value="Genomic_DNA"/>
</dbReference>
<evidence type="ECO:0000313" key="3">
    <source>
        <dbReference type="Proteomes" id="UP000554766"/>
    </source>
</evidence>
<protein>
    <submittedName>
        <fullName evidence="2">Proteasome assembly chaperone family protein</fullName>
    </submittedName>
</protein>
<reference evidence="2 3" key="1">
    <citation type="journal article" date="2020" name="Nat. Commun.">
        <title>The structures of two archaeal type IV pili illuminate evolutionary relationships.</title>
        <authorList>
            <person name="Wang F."/>
            <person name="Baquero D.P."/>
            <person name="Su Z."/>
            <person name="Beltran L.C."/>
            <person name="Prangishvili D."/>
            <person name="Krupovic M."/>
            <person name="Egelman E.H."/>
        </authorList>
    </citation>
    <scope>NUCLEOTIDE SEQUENCE [LARGE SCALE GENOMIC DNA]</scope>
    <source>
        <strain evidence="2 3">2GA</strain>
    </source>
</reference>
<name>A0A7L4PB23_9CREN</name>
<comment type="caution">
    <text evidence="2">The sequence shown here is derived from an EMBL/GenBank/DDBJ whole genome shotgun (WGS) entry which is preliminary data.</text>
</comment>
<dbReference type="Proteomes" id="UP000554766">
    <property type="component" value="Unassembled WGS sequence"/>
</dbReference>
<dbReference type="OMA" id="EKYRWIP"/>
<sequence length="238" mass="26743">MKIDIKIFKPVENYEIFITGFAGIGIVGHLATKYIARNCEVVGVVRYRGEPPIVSIEGDRLLLQNEIFSCGRVVGIVNNYGIHEAAVYDYARAVASWVAANEFKTAVLFGGLDGRLKRDDEQLRIVYTSAYKRAGLPTGDAKVLEQGLQIVGPLAYLISFFEELDFPAIVILPYADVTRPADPYAASVAVDFFSKLYNFHVDTSGLRQLAEELEREIEEARRRLEEQARREETSKLYI</sequence>
<dbReference type="PANTHER" id="PTHR35610:SF3">
    <property type="entry name" value="PROTEASOME ASSEMBLY CHAPERONE FAMILY PROTEIN"/>
    <property type="match status" value="1"/>
</dbReference>
<dbReference type="Gene3D" id="3.40.50.10900">
    <property type="entry name" value="PAC-like subunit"/>
    <property type="match status" value="1"/>
</dbReference>
<dbReference type="PANTHER" id="PTHR35610">
    <property type="entry name" value="3-ISOPROPYLMALATE DEHYDRATASE-RELATED"/>
    <property type="match status" value="1"/>
</dbReference>